<sequence>IRYAHLAASKVRQFMKCEDTSETNSSHGDASPVPQLPQLHKNVRDSMFFV</sequence>
<protein>
    <submittedName>
        <fullName evidence="1">Protein argonaute 4</fullName>
    </submittedName>
</protein>
<comment type="caution">
    <text evidence="1">The sequence shown here is derived from an EMBL/GenBank/DDBJ whole genome shotgun (WGS) entry which is preliminary data.</text>
</comment>
<dbReference type="AlphaFoldDB" id="A0A392TIY2"/>
<evidence type="ECO:0000313" key="2">
    <source>
        <dbReference type="Proteomes" id="UP000265520"/>
    </source>
</evidence>
<dbReference type="GO" id="GO:0003676">
    <property type="term" value="F:nucleic acid binding"/>
    <property type="evidence" value="ECO:0007669"/>
    <property type="project" value="InterPro"/>
</dbReference>
<dbReference type="Gene3D" id="3.30.420.10">
    <property type="entry name" value="Ribonuclease H-like superfamily/Ribonuclease H"/>
    <property type="match status" value="1"/>
</dbReference>
<feature type="non-terminal residue" evidence="1">
    <location>
        <position position="1"/>
    </location>
</feature>
<organism evidence="1 2">
    <name type="scientific">Trifolium medium</name>
    <dbReference type="NCBI Taxonomy" id="97028"/>
    <lineage>
        <taxon>Eukaryota</taxon>
        <taxon>Viridiplantae</taxon>
        <taxon>Streptophyta</taxon>
        <taxon>Embryophyta</taxon>
        <taxon>Tracheophyta</taxon>
        <taxon>Spermatophyta</taxon>
        <taxon>Magnoliopsida</taxon>
        <taxon>eudicotyledons</taxon>
        <taxon>Gunneridae</taxon>
        <taxon>Pentapetalae</taxon>
        <taxon>rosids</taxon>
        <taxon>fabids</taxon>
        <taxon>Fabales</taxon>
        <taxon>Fabaceae</taxon>
        <taxon>Papilionoideae</taxon>
        <taxon>50 kb inversion clade</taxon>
        <taxon>NPAAA clade</taxon>
        <taxon>Hologalegina</taxon>
        <taxon>IRL clade</taxon>
        <taxon>Trifolieae</taxon>
        <taxon>Trifolium</taxon>
    </lineage>
</organism>
<dbReference type="Proteomes" id="UP000265520">
    <property type="component" value="Unassembled WGS sequence"/>
</dbReference>
<name>A0A392TIY2_9FABA</name>
<keyword evidence="2" id="KW-1185">Reference proteome</keyword>
<dbReference type="InterPro" id="IPR036397">
    <property type="entry name" value="RNaseH_sf"/>
</dbReference>
<dbReference type="EMBL" id="LXQA010576718">
    <property type="protein sequence ID" value="MCI60170.1"/>
    <property type="molecule type" value="Genomic_DNA"/>
</dbReference>
<accession>A0A392TIY2</accession>
<proteinExistence type="predicted"/>
<evidence type="ECO:0000313" key="1">
    <source>
        <dbReference type="EMBL" id="MCI60170.1"/>
    </source>
</evidence>
<reference evidence="1 2" key="1">
    <citation type="journal article" date="2018" name="Front. Plant Sci.">
        <title>Red Clover (Trifolium pratense) and Zigzag Clover (T. medium) - A Picture of Genomic Similarities and Differences.</title>
        <authorList>
            <person name="Dluhosova J."/>
            <person name="Istvanek J."/>
            <person name="Nedelnik J."/>
            <person name="Repkova J."/>
        </authorList>
    </citation>
    <scope>NUCLEOTIDE SEQUENCE [LARGE SCALE GENOMIC DNA]</scope>
    <source>
        <strain evidence="2">cv. 10/8</strain>
        <tissue evidence="1">Leaf</tissue>
    </source>
</reference>